<keyword evidence="1" id="KW-0812">Transmembrane</keyword>
<proteinExistence type="predicted"/>
<dbReference type="InterPro" id="IPR015943">
    <property type="entry name" value="WD40/YVTN_repeat-like_dom_sf"/>
</dbReference>
<dbReference type="InterPro" id="IPR036890">
    <property type="entry name" value="HATPase_C_sf"/>
</dbReference>
<dbReference type="Gene3D" id="3.30.565.10">
    <property type="entry name" value="Histidine kinase-like ATPase, C-terminal domain"/>
    <property type="match status" value="1"/>
</dbReference>
<dbReference type="Pfam" id="PF07495">
    <property type="entry name" value="Y_Y_Y"/>
    <property type="match status" value="1"/>
</dbReference>
<dbReference type="InterPro" id="IPR011047">
    <property type="entry name" value="Quinoprotein_ADH-like_sf"/>
</dbReference>
<accession>A0A7D3XHJ2</accession>
<dbReference type="Gene3D" id="2.60.40.10">
    <property type="entry name" value="Immunoglobulins"/>
    <property type="match status" value="1"/>
</dbReference>
<dbReference type="Pfam" id="PF06580">
    <property type="entry name" value="His_kinase"/>
    <property type="match status" value="1"/>
</dbReference>
<evidence type="ECO:0000259" key="2">
    <source>
        <dbReference type="Pfam" id="PF06580"/>
    </source>
</evidence>
<evidence type="ECO:0000259" key="3">
    <source>
        <dbReference type="Pfam" id="PF07495"/>
    </source>
</evidence>
<dbReference type="GO" id="GO:0016020">
    <property type="term" value="C:membrane"/>
    <property type="evidence" value="ECO:0007669"/>
    <property type="project" value="InterPro"/>
</dbReference>
<dbReference type="InterPro" id="IPR011123">
    <property type="entry name" value="Y_Y_Y"/>
</dbReference>
<dbReference type="PANTHER" id="PTHR34220:SF7">
    <property type="entry name" value="SENSOR HISTIDINE KINASE YPDA"/>
    <property type="match status" value="1"/>
</dbReference>
<gene>
    <name evidence="4" type="ORF">FHG85_10155</name>
</gene>
<dbReference type="Gene3D" id="2.130.10.10">
    <property type="entry name" value="YVTN repeat-like/Quinoprotein amine dehydrogenase"/>
    <property type="match status" value="2"/>
</dbReference>
<keyword evidence="5" id="KW-1185">Reference proteome</keyword>
<dbReference type="RefSeq" id="WP_173075516.1">
    <property type="nucleotide sequence ID" value="NZ_CP041345.1"/>
</dbReference>
<evidence type="ECO:0000313" key="5">
    <source>
        <dbReference type="Proteomes" id="UP000500961"/>
    </source>
</evidence>
<feature type="domain" description="Two component regulator three Y" evidence="3">
    <location>
        <begin position="675"/>
        <end position="735"/>
    </location>
</feature>
<dbReference type="InterPro" id="IPR013783">
    <property type="entry name" value="Ig-like_fold"/>
</dbReference>
<dbReference type="SUPFAM" id="SSF55874">
    <property type="entry name" value="ATPase domain of HSP90 chaperone/DNA topoisomerase II/histidine kinase"/>
    <property type="match status" value="1"/>
</dbReference>
<sequence>MTSKRKKLTHLSKLFCLRAILLLVFICFVVQGYSQFDPVYKRFTVNDGLAGNETYHIFQDSKGYIWIATNNGVSLFDGYNFKNFDVQTGLVDNIVFEIYEDYKGRIWFVPFSCELCYYENGKIHVYPFNYKIRQHMPTKSRGPLKLSFYVDTLDNVYLGVKNYGIMHINPEGIFKKLNVDEDTKIIFNEISSNKILITTNEKTNSKDLLIHSNKQNVKISLENIIKINTPIYTYAIKDTDSTIYASFEGTLVYFENNRPKWIDKSTSNIIWLSKDDEYLFVSDFNGGIKFSPISNKNSFRPKKILKNFQITSVIKDTEGAYWLSTLNNGIIYIPDIHIQTITKENGISDIRVKAVYEKGENIYLGYQMGWVDVIRNGKISKINLLKNSGNASFVRSFLGDEKNDKLWICSFGHLGYLQNDKFHVIKDKNTIYPRKIIKSRIGNYYWVATANGIIKVENDKVVYDSRNDGFSAMALAIEEDDQGDIWFLTYNGLWKYANKLYQFMGDIDPLLAYSGSSVLYNPYNETLWIGTNGAGIVILEKNGKTSQISKNEGLISNSITQIEFRNGRYWVGTRQGLSVITSHKEGFKIQNITKSDGIISNDISALYITDSLAYIGTSEGLSIIDINKFSPNTTPPKVYITSIETPDSASNFVPDTLPLKYDTKYALISFNGIAYKNMGRIPYRYRLLGLDSNWVYTSSTQCLYSVLKPGKLKFEVQAQNSNGIWGPTSSMLIIVNSPIWQKIWFIALFAIIFSLLLYLVYYYRMSELKKRNALLNNINLYKQQSLRQQMNPHFIFNTLNSIQYYILEKDTISSHKYLTKFARLMRFTLDNSLHSAIPLRDELDTLKLYLELEALRLQGKFTYTIDYDNNESILEVKIPTLMIQPFVENAIWHGIMLKPDKSGHVQINIRDIGDSVLCTIEDDGVGREYAKKIREESNKNHKSRGFQITQQRIDLLNSMYGQKFNIRIVDLYDKNGKPTGTKVSLNIPKNLENT</sequence>
<dbReference type="AlphaFoldDB" id="A0A7D3XHJ2"/>
<dbReference type="SUPFAM" id="SSF50998">
    <property type="entry name" value="Quinoprotein alcohol dehydrogenase-like"/>
    <property type="match status" value="1"/>
</dbReference>
<feature type="domain" description="Signal transduction histidine kinase internal region" evidence="2">
    <location>
        <begin position="783"/>
        <end position="860"/>
    </location>
</feature>
<dbReference type="GO" id="GO:0000155">
    <property type="term" value="F:phosphorelay sensor kinase activity"/>
    <property type="evidence" value="ECO:0007669"/>
    <property type="project" value="InterPro"/>
</dbReference>
<keyword evidence="1" id="KW-1133">Transmembrane helix</keyword>
<dbReference type="InterPro" id="IPR011110">
    <property type="entry name" value="Reg_prop"/>
</dbReference>
<feature type="transmembrane region" description="Helical" evidence="1">
    <location>
        <begin position="743"/>
        <end position="763"/>
    </location>
</feature>
<protein>
    <recommendedName>
        <fullName evidence="6">Signal transduction histidine kinase internal region domain-containing protein</fullName>
    </recommendedName>
</protein>
<name>A0A7D3XHJ2_9BACT</name>
<dbReference type="KEGG" id="ttz:FHG85_10155"/>
<dbReference type="Proteomes" id="UP000500961">
    <property type="component" value="Chromosome"/>
</dbReference>
<keyword evidence="1" id="KW-0472">Membrane</keyword>
<organism evidence="4 5">
    <name type="scientific">Tenuifilum thalassicum</name>
    <dbReference type="NCBI Taxonomy" id="2590900"/>
    <lineage>
        <taxon>Bacteria</taxon>
        <taxon>Pseudomonadati</taxon>
        <taxon>Bacteroidota</taxon>
        <taxon>Bacteroidia</taxon>
        <taxon>Bacteroidales</taxon>
        <taxon>Tenuifilaceae</taxon>
        <taxon>Tenuifilum</taxon>
    </lineage>
</organism>
<evidence type="ECO:0000313" key="4">
    <source>
        <dbReference type="EMBL" id="QKG80617.1"/>
    </source>
</evidence>
<dbReference type="InterPro" id="IPR010559">
    <property type="entry name" value="Sig_transdc_His_kin_internal"/>
</dbReference>
<evidence type="ECO:0000256" key="1">
    <source>
        <dbReference type="SAM" id="Phobius"/>
    </source>
</evidence>
<dbReference type="Pfam" id="PF07494">
    <property type="entry name" value="Reg_prop"/>
    <property type="match status" value="1"/>
</dbReference>
<reference evidence="4 5" key="1">
    <citation type="submission" date="2019-07" db="EMBL/GenBank/DDBJ databases">
        <title>Thalassofilum flectens gen. nov., sp. nov., a novel moderate thermophilic anaerobe from a shallow sea hot spring in Kunashir Island (Russia), representing a new family in the order Bacteroidales, and proposal of Thalassofilacea fam. nov.</title>
        <authorList>
            <person name="Kochetkova T.V."/>
            <person name="Podosokorskaya O.A."/>
            <person name="Novikov A."/>
            <person name="Elcheninov A.G."/>
            <person name="Toshchakov S.V."/>
            <person name="Kublanov I.V."/>
        </authorList>
    </citation>
    <scope>NUCLEOTIDE SEQUENCE [LARGE SCALE GENOMIC DNA]</scope>
    <source>
        <strain evidence="4 5">38-H</strain>
    </source>
</reference>
<dbReference type="PANTHER" id="PTHR34220">
    <property type="entry name" value="SENSOR HISTIDINE KINASE YPDA"/>
    <property type="match status" value="1"/>
</dbReference>
<evidence type="ECO:0008006" key="6">
    <source>
        <dbReference type="Google" id="ProtNLM"/>
    </source>
</evidence>
<dbReference type="SUPFAM" id="SSF63829">
    <property type="entry name" value="Calcium-dependent phosphotriesterase"/>
    <property type="match status" value="1"/>
</dbReference>
<dbReference type="EMBL" id="CP041345">
    <property type="protein sequence ID" value="QKG80617.1"/>
    <property type="molecule type" value="Genomic_DNA"/>
</dbReference>
<dbReference type="InterPro" id="IPR050640">
    <property type="entry name" value="Bact_2-comp_sensor_kinase"/>
</dbReference>